<accession>A0A933E7D4</accession>
<sequence>MGAKLMNSGGLGRWWACAWILLLVLAAGVPALPAPEPPPTLRIRDLLVVDKNGQLLVFASLDDPFASPELFEAVQSGVTTRFTFELGLLRSRRFMYDSEILSRRVVHQVKYDALKKAYTFLLQREPQENIQRVTQSREEMADWMREINGVSIAQARELDPQSQYYLRLRARVNSVDFGFPFSYILAFMGQRTEWAYTPAFGPQGM</sequence>
<protein>
    <submittedName>
        <fullName evidence="1">DUF4390 domain-containing protein</fullName>
    </submittedName>
</protein>
<comment type="caution">
    <text evidence="1">The sequence shown here is derived from an EMBL/GenBank/DDBJ whole genome shotgun (WGS) entry which is preliminary data.</text>
</comment>
<dbReference type="EMBL" id="JACQRX010000115">
    <property type="protein sequence ID" value="MBI4251317.1"/>
    <property type="molecule type" value="Genomic_DNA"/>
</dbReference>
<reference evidence="1" key="1">
    <citation type="submission" date="2020-07" db="EMBL/GenBank/DDBJ databases">
        <title>Huge and variable diversity of episymbiotic CPR bacteria and DPANN archaea in groundwater ecosystems.</title>
        <authorList>
            <person name="He C.Y."/>
            <person name="Keren R."/>
            <person name="Whittaker M."/>
            <person name="Farag I.F."/>
            <person name="Doudna J."/>
            <person name="Cate J.H.D."/>
            <person name="Banfield J.F."/>
        </authorList>
    </citation>
    <scope>NUCLEOTIDE SEQUENCE</scope>
    <source>
        <strain evidence="1">NC_groundwater_1370_Ag_S-0.2um_69_93</strain>
    </source>
</reference>
<evidence type="ECO:0000313" key="1">
    <source>
        <dbReference type="EMBL" id="MBI4251317.1"/>
    </source>
</evidence>
<evidence type="ECO:0000313" key="2">
    <source>
        <dbReference type="Proteomes" id="UP000752292"/>
    </source>
</evidence>
<dbReference type="InterPro" id="IPR025500">
    <property type="entry name" value="DUF4390"/>
</dbReference>
<dbReference type="AlphaFoldDB" id="A0A933E7D4"/>
<dbReference type="Proteomes" id="UP000752292">
    <property type="component" value="Unassembled WGS sequence"/>
</dbReference>
<dbReference type="Pfam" id="PF14334">
    <property type="entry name" value="DUF4390"/>
    <property type="match status" value="1"/>
</dbReference>
<proteinExistence type="predicted"/>
<name>A0A933E7D4_UNCTE</name>
<gene>
    <name evidence="1" type="ORF">HY618_02570</name>
</gene>
<organism evidence="1 2">
    <name type="scientific">Tectimicrobiota bacterium</name>
    <dbReference type="NCBI Taxonomy" id="2528274"/>
    <lineage>
        <taxon>Bacteria</taxon>
        <taxon>Pseudomonadati</taxon>
        <taxon>Nitrospinota/Tectimicrobiota group</taxon>
        <taxon>Candidatus Tectimicrobiota</taxon>
    </lineage>
</organism>